<feature type="region of interest" description="Disordered" evidence="1">
    <location>
        <begin position="1"/>
        <end position="97"/>
    </location>
</feature>
<feature type="compositionally biased region" description="Polar residues" evidence="1">
    <location>
        <begin position="16"/>
        <end position="27"/>
    </location>
</feature>
<evidence type="ECO:0000313" key="2">
    <source>
        <dbReference type="EMBL" id="USP82629.1"/>
    </source>
</evidence>
<dbReference type="OrthoDB" id="3801515at2759"/>
<gene>
    <name evidence="2" type="ORF">yc1106_09903</name>
</gene>
<dbReference type="EMBL" id="CP089281">
    <property type="protein sequence ID" value="USP82629.1"/>
    <property type="molecule type" value="Genomic_DNA"/>
</dbReference>
<organism evidence="2 3">
    <name type="scientific">Curvularia clavata</name>
    <dbReference type="NCBI Taxonomy" id="95742"/>
    <lineage>
        <taxon>Eukaryota</taxon>
        <taxon>Fungi</taxon>
        <taxon>Dikarya</taxon>
        <taxon>Ascomycota</taxon>
        <taxon>Pezizomycotina</taxon>
        <taxon>Dothideomycetes</taxon>
        <taxon>Pleosporomycetidae</taxon>
        <taxon>Pleosporales</taxon>
        <taxon>Pleosporineae</taxon>
        <taxon>Pleosporaceae</taxon>
        <taxon>Curvularia</taxon>
    </lineage>
</organism>
<dbReference type="AlphaFoldDB" id="A0A9Q9DY53"/>
<proteinExistence type="predicted"/>
<feature type="region of interest" description="Disordered" evidence="1">
    <location>
        <begin position="362"/>
        <end position="444"/>
    </location>
</feature>
<protein>
    <submittedName>
        <fullName evidence="2">Uncharacterized protein</fullName>
    </submittedName>
</protein>
<accession>A0A9Q9DY53</accession>
<name>A0A9Q9DY53_CURCL</name>
<keyword evidence="3" id="KW-1185">Reference proteome</keyword>
<dbReference type="Proteomes" id="UP001056012">
    <property type="component" value="Chromosome 8"/>
</dbReference>
<feature type="compositionally biased region" description="Polar residues" evidence="1">
    <location>
        <begin position="370"/>
        <end position="397"/>
    </location>
</feature>
<sequence>MVSSHRDVAIQPVPSIDSQRGSISTPVTPDYRFRSRPLRNNSAKVSLQGHAPPAPPNHAYAHPCCHGDSTNCQNARPATPPPKPLELTPGPSSPLGLANIRIRRPPHGSLLLQSPARAGHAARMRQIFEHASREQQPPQPTKPLLYPQLPNVSRKASPPLASMPNYCQQASPTRLPQQSLCMSTASSRAGFRHAQAVFAMSEQSSESWSDDSGYLLTRSHISKLAPAFVPDDRITEWLTSVSTPDYEEHDAHVQDYDAPCRYSSSELSDNASSGLAQQPLESRPVKVTIEDVSPGQGLTYTRDSVPLKPSFPLKELITDHVSTAHPTTPIHSYYSDAIHPLLSSANEVIQLSPLSPNVCIERGPSRYHSSRNTQYSNRASPSTKIQTTPSKENTAPRNSVHAKDPAQSTPVPEAPCKVGVGTRFQHPRHAPNSGRGRWERRVEP</sequence>
<reference evidence="2" key="1">
    <citation type="submission" date="2021-12" db="EMBL/GenBank/DDBJ databases">
        <title>Curvularia clavata genome.</title>
        <authorList>
            <person name="Cao Y."/>
        </authorList>
    </citation>
    <scope>NUCLEOTIDE SEQUENCE</scope>
    <source>
        <strain evidence="2">Yc1106</strain>
    </source>
</reference>
<feature type="compositionally biased region" description="Low complexity" evidence="1">
    <location>
        <begin position="57"/>
        <end position="66"/>
    </location>
</feature>
<evidence type="ECO:0000256" key="1">
    <source>
        <dbReference type="SAM" id="MobiDB-lite"/>
    </source>
</evidence>
<dbReference type="VEuPathDB" id="FungiDB:yc1106_09903"/>
<evidence type="ECO:0000313" key="3">
    <source>
        <dbReference type="Proteomes" id="UP001056012"/>
    </source>
</evidence>